<evidence type="ECO:0000313" key="3">
    <source>
        <dbReference type="Proteomes" id="UP000054016"/>
    </source>
</evidence>
<feature type="transmembrane region" description="Helical" evidence="1">
    <location>
        <begin position="558"/>
        <end position="580"/>
    </location>
</feature>
<protein>
    <recommendedName>
        <fullName evidence="4">CBM11 domain-containing protein</fullName>
    </recommendedName>
</protein>
<evidence type="ECO:0000313" key="2">
    <source>
        <dbReference type="EMBL" id="KON31406.1"/>
    </source>
</evidence>
<dbReference type="Gene3D" id="2.60.120.430">
    <property type="entry name" value="Galactose-binding lectin"/>
    <property type="match status" value="1"/>
</dbReference>
<keyword evidence="1" id="KW-0472">Membrane</keyword>
<name>A0A0M0BT97_9ARCH</name>
<feature type="transmembrane region" description="Helical" evidence="1">
    <location>
        <begin position="402"/>
        <end position="417"/>
    </location>
</feature>
<dbReference type="InterPro" id="IPR008979">
    <property type="entry name" value="Galactose-bd-like_sf"/>
</dbReference>
<dbReference type="SUPFAM" id="SSF49785">
    <property type="entry name" value="Galactose-binding domain-like"/>
    <property type="match status" value="1"/>
</dbReference>
<proteinExistence type="predicted"/>
<feature type="transmembrane region" description="Helical" evidence="1">
    <location>
        <begin position="52"/>
        <end position="70"/>
    </location>
</feature>
<feature type="transmembrane region" description="Helical" evidence="1">
    <location>
        <begin position="82"/>
        <end position="102"/>
    </location>
</feature>
<feature type="transmembrane region" description="Helical" evidence="1">
    <location>
        <begin position="344"/>
        <end position="366"/>
    </location>
</feature>
<keyword evidence="1" id="KW-1133">Transmembrane helix</keyword>
<evidence type="ECO:0008006" key="4">
    <source>
        <dbReference type="Google" id="ProtNLM"/>
    </source>
</evidence>
<feature type="transmembrane region" description="Helical" evidence="1">
    <location>
        <begin position="475"/>
        <end position="498"/>
    </location>
</feature>
<evidence type="ECO:0000256" key="1">
    <source>
        <dbReference type="SAM" id="Phobius"/>
    </source>
</evidence>
<organism evidence="2 3">
    <name type="scientific">miscellaneous Crenarchaeota group-1 archaeon SG8-32-3</name>
    <dbReference type="NCBI Taxonomy" id="1685125"/>
    <lineage>
        <taxon>Archaea</taxon>
        <taxon>Candidatus Bathyarchaeota</taxon>
        <taxon>MCG-1</taxon>
    </lineage>
</organism>
<comment type="caution">
    <text evidence="2">The sequence shown here is derived from an EMBL/GenBank/DDBJ whole genome shotgun (WGS) entry which is preliminary data.</text>
</comment>
<feature type="transmembrane region" description="Helical" evidence="1">
    <location>
        <begin position="424"/>
        <end position="443"/>
    </location>
</feature>
<feature type="transmembrane region" description="Helical" evidence="1">
    <location>
        <begin position="224"/>
        <end position="245"/>
    </location>
</feature>
<keyword evidence="1" id="KW-0812">Transmembrane</keyword>
<sequence>MNGGKNIRELIARKNVGTLLVLEWVLFSYVVIGLMISHFLPIPEIVNSFLSLPSWLIIPYFFGSCFRIALRRFRVFSFEVQGTGVFSLLFGMYLLIVAIFLLDLLGLSAILANLYLLVLVVALIYLVHKTYRRTTAEFSIPAGMFRKYVPIVVFCILVSMIPALMKVSVSPFPYGTIETISIPFEQYQPALRFMEFGYLQHYRVYDYVSLGFSSHLFNIDPLSFIWSASFLMMAIYSFGLYFLSYSISKSKSFALLTVFIGSFLNMHLFRDIPLLFKANVFLYVFLPYILYISYKNISRKEYRVKDVILTLVLFIAIAVFYVYLIESNIWSMFAPNNIAYPAEWRSHVWLPTIIVSTTPLLFATAYFSRVFFKKNNFLSDNVIPLLFLPFFCLVFLNSEAIAFIIFIFFFILLFFMVRNKKTHLLLYVFVAFVLVFVLFQHYVVAIDVVNPISSIILPKFAASIDSIPFSARFSWLFDVNLTTIMTALLILGTAVSLLSKRKEDLFIISAFSTALFLYLFPEEFAYRFYREVTILMGFVIAIGIWRIFNVIGKLRKKYVAPIFSALIILLLIPSLMTPIYQRYYQSPLGQPIVNEFEYSASQWVKDNVPENTLLISDYITMQLLSPLSNTMLTTSRSYRVQALNQEEIQTVWKIKDMLSQFISVIYNTTQNQFWRSYKYGIGTIEVQIEPAVENSRNNGTAIKVIEGNTSVVGVIHKFEKVQNWDNATSLYINWRGENSNIKWQVLIAAPNDANWFAFDFSDNFSGWKRIEIQLNAFKKVGSPNWENVSYIAVRSSNAHPGEWILGEIGLIYAEPFNLNKDDFQYLVANIDSTDKRYGEQTNIPWENSNILIVITQRTAQWVRQAGISEIWSPHQGAVDPSYLKFFTESSILELAYSYKDTIYVFKVK</sequence>
<feature type="transmembrane region" description="Helical" evidence="1">
    <location>
        <begin position="108"/>
        <end position="127"/>
    </location>
</feature>
<dbReference type="Proteomes" id="UP000054016">
    <property type="component" value="Unassembled WGS sequence"/>
</dbReference>
<feature type="transmembrane region" description="Helical" evidence="1">
    <location>
        <begin position="275"/>
        <end position="294"/>
    </location>
</feature>
<reference evidence="3" key="1">
    <citation type="submission" date="2015-06" db="EMBL/GenBank/DDBJ databases">
        <title>New insights into the roles of widespread benthic archaea in carbon and nitrogen cycling.</title>
        <authorList>
            <person name="Lazar C.S."/>
            <person name="Baker B.J."/>
            <person name="Seitz K.W."/>
            <person name="Hyde A.S."/>
            <person name="Dick G.J."/>
            <person name="Hinrichs K.-U."/>
            <person name="Teske A.P."/>
        </authorList>
    </citation>
    <scope>NUCLEOTIDE SEQUENCE [LARGE SCALE GENOMIC DNA]</scope>
</reference>
<feature type="transmembrane region" description="Helical" evidence="1">
    <location>
        <begin position="505"/>
        <end position="521"/>
    </location>
</feature>
<dbReference type="PATRIC" id="fig|1685125.3.peg.698"/>
<feature type="transmembrane region" description="Helical" evidence="1">
    <location>
        <begin position="148"/>
        <end position="165"/>
    </location>
</feature>
<feature type="transmembrane region" description="Helical" evidence="1">
    <location>
        <begin position="306"/>
        <end position="324"/>
    </location>
</feature>
<feature type="transmembrane region" description="Helical" evidence="1">
    <location>
        <begin position="378"/>
        <end position="396"/>
    </location>
</feature>
<feature type="transmembrane region" description="Helical" evidence="1">
    <location>
        <begin position="21"/>
        <end position="40"/>
    </location>
</feature>
<dbReference type="AlphaFoldDB" id="A0A0M0BT97"/>
<dbReference type="EMBL" id="LFWV01000035">
    <property type="protein sequence ID" value="KON31406.1"/>
    <property type="molecule type" value="Genomic_DNA"/>
</dbReference>
<gene>
    <name evidence="2" type="ORF">AC478_02850</name>
</gene>
<feature type="transmembrane region" description="Helical" evidence="1">
    <location>
        <begin position="533"/>
        <end position="551"/>
    </location>
</feature>
<accession>A0A0M0BT97</accession>
<feature type="transmembrane region" description="Helical" evidence="1">
    <location>
        <begin position="252"/>
        <end position="269"/>
    </location>
</feature>